<keyword evidence="8" id="KW-1185">Reference proteome</keyword>
<dbReference type="Pfam" id="PF02104">
    <property type="entry name" value="SURF1"/>
    <property type="match status" value="1"/>
</dbReference>
<keyword evidence="3 6" id="KW-0812">Transmembrane</keyword>
<evidence type="ECO:0000256" key="2">
    <source>
        <dbReference type="ARBA" id="ARBA00007165"/>
    </source>
</evidence>
<dbReference type="Proteomes" id="UP001501337">
    <property type="component" value="Unassembled WGS sequence"/>
</dbReference>
<keyword evidence="5 6" id="KW-0472">Membrane</keyword>
<dbReference type="EMBL" id="BAABBO010000009">
    <property type="protein sequence ID" value="GAA3963587.1"/>
    <property type="molecule type" value="Genomic_DNA"/>
</dbReference>
<keyword evidence="6" id="KW-1003">Cell membrane</keyword>
<dbReference type="PROSITE" id="PS50895">
    <property type="entry name" value="SURF1"/>
    <property type="match status" value="1"/>
</dbReference>
<comment type="subcellular location">
    <subcellularLocation>
        <location evidence="6">Cell membrane</location>
        <topology evidence="6">Multi-pass membrane protein</topology>
    </subcellularLocation>
    <subcellularLocation>
        <location evidence="1">Membrane</location>
    </subcellularLocation>
</comment>
<evidence type="ECO:0000313" key="8">
    <source>
        <dbReference type="Proteomes" id="UP001501337"/>
    </source>
</evidence>
<organism evidence="7 8">
    <name type="scientific">Allohahella marinimesophila</name>
    <dbReference type="NCBI Taxonomy" id="1054972"/>
    <lineage>
        <taxon>Bacteria</taxon>
        <taxon>Pseudomonadati</taxon>
        <taxon>Pseudomonadota</taxon>
        <taxon>Gammaproteobacteria</taxon>
        <taxon>Oceanospirillales</taxon>
        <taxon>Hahellaceae</taxon>
        <taxon>Allohahella</taxon>
    </lineage>
</organism>
<sequence length="270" mass="30467">MSPLIGILRQHWKILLFAGFFTPLFIYLGLWQLSRSDEKADLMSRLEAGSEAEPRLFDWQSSDRPEGFTRLRIKGEFLPDRQVLYDNQIFQGAFGYRVFTPFCDPETQSCLLVERGWVPGDARRSTLPSAEALSVPEGLVEIVGQADTLQAAPLIMENTEANARKAQWPRRVQMMVDPPALLEGFADSAFLADRPASPSVLPWVLRMAPESPGGLQPFWTPNVMSAAKHTGYALQWFAMAIALMALTVWQLARRGDDDTYPQNLEQKHDR</sequence>
<evidence type="ECO:0000313" key="7">
    <source>
        <dbReference type="EMBL" id="GAA3963587.1"/>
    </source>
</evidence>
<protein>
    <recommendedName>
        <fullName evidence="6">SURF1-like protein</fullName>
    </recommendedName>
</protein>
<feature type="transmembrane region" description="Helical" evidence="6">
    <location>
        <begin position="12"/>
        <end position="33"/>
    </location>
</feature>
<accession>A0ABP7PCT9</accession>
<keyword evidence="4 6" id="KW-1133">Transmembrane helix</keyword>
<evidence type="ECO:0000256" key="6">
    <source>
        <dbReference type="RuleBase" id="RU363076"/>
    </source>
</evidence>
<dbReference type="InterPro" id="IPR045214">
    <property type="entry name" value="Surf1/Surf4"/>
</dbReference>
<dbReference type="PANTHER" id="PTHR23427:SF2">
    <property type="entry name" value="SURFEIT LOCUS PROTEIN 1"/>
    <property type="match status" value="1"/>
</dbReference>
<feature type="transmembrane region" description="Helical" evidence="6">
    <location>
        <begin position="232"/>
        <end position="252"/>
    </location>
</feature>
<evidence type="ECO:0000256" key="1">
    <source>
        <dbReference type="ARBA" id="ARBA00004370"/>
    </source>
</evidence>
<evidence type="ECO:0000256" key="3">
    <source>
        <dbReference type="ARBA" id="ARBA00022692"/>
    </source>
</evidence>
<gene>
    <name evidence="7" type="ORF">GCM10022278_21740</name>
</gene>
<name>A0ABP7PCT9_9GAMM</name>
<comment type="similarity">
    <text evidence="2 6">Belongs to the SURF1 family.</text>
</comment>
<proteinExistence type="inferred from homology"/>
<dbReference type="RefSeq" id="WP_344806182.1">
    <property type="nucleotide sequence ID" value="NZ_BAABBO010000009.1"/>
</dbReference>
<dbReference type="InterPro" id="IPR002994">
    <property type="entry name" value="Surf1/Shy1"/>
</dbReference>
<dbReference type="CDD" id="cd06662">
    <property type="entry name" value="SURF1"/>
    <property type="match status" value="1"/>
</dbReference>
<dbReference type="PANTHER" id="PTHR23427">
    <property type="entry name" value="SURFEIT LOCUS PROTEIN"/>
    <property type="match status" value="1"/>
</dbReference>
<evidence type="ECO:0000256" key="5">
    <source>
        <dbReference type="ARBA" id="ARBA00023136"/>
    </source>
</evidence>
<evidence type="ECO:0000256" key="4">
    <source>
        <dbReference type="ARBA" id="ARBA00022989"/>
    </source>
</evidence>
<reference evidence="8" key="1">
    <citation type="journal article" date="2019" name="Int. J. Syst. Evol. Microbiol.">
        <title>The Global Catalogue of Microorganisms (GCM) 10K type strain sequencing project: providing services to taxonomists for standard genome sequencing and annotation.</title>
        <authorList>
            <consortium name="The Broad Institute Genomics Platform"/>
            <consortium name="The Broad Institute Genome Sequencing Center for Infectious Disease"/>
            <person name="Wu L."/>
            <person name="Ma J."/>
        </authorList>
    </citation>
    <scope>NUCLEOTIDE SEQUENCE [LARGE SCALE GENOMIC DNA]</scope>
    <source>
        <strain evidence="8">JCM 17555</strain>
    </source>
</reference>
<comment type="caution">
    <text evidence="7">The sequence shown here is derived from an EMBL/GenBank/DDBJ whole genome shotgun (WGS) entry which is preliminary data.</text>
</comment>